<accession>A0A8J2W563</accession>
<feature type="compositionally biased region" description="Basic and acidic residues" evidence="1">
    <location>
        <begin position="1"/>
        <end position="11"/>
    </location>
</feature>
<gene>
    <name evidence="2" type="ORF">DCHRY22_LOCUS9681</name>
</gene>
<protein>
    <submittedName>
        <fullName evidence="2">(African queen) hypothetical protein</fullName>
    </submittedName>
</protein>
<evidence type="ECO:0000313" key="2">
    <source>
        <dbReference type="EMBL" id="CAG9571469.1"/>
    </source>
</evidence>
<dbReference type="EMBL" id="CAKASE010000067">
    <property type="protein sequence ID" value="CAG9571469.1"/>
    <property type="molecule type" value="Genomic_DNA"/>
</dbReference>
<keyword evidence="3" id="KW-1185">Reference proteome</keyword>
<sequence>MKLFNELETRHRKERAHRRGQNRVAVPGDERARGGNISVFSRNRASGWSHACLDTNIYCKLRVIDCEVGVRLPVGARALRETEEQLSPSHQGWIIQGERRETSHGSCADHDAGTTRNDSRHDYDTILTT</sequence>
<evidence type="ECO:0000256" key="1">
    <source>
        <dbReference type="SAM" id="MobiDB-lite"/>
    </source>
</evidence>
<name>A0A8J2W563_9NEOP</name>
<organism evidence="2 3">
    <name type="scientific">Danaus chrysippus</name>
    <name type="common">African queen</name>
    <dbReference type="NCBI Taxonomy" id="151541"/>
    <lineage>
        <taxon>Eukaryota</taxon>
        <taxon>Metazoa</taxon>
        <taxon>Ecdysozoa</taxon>
        <taxon>Arthropoda</taxon>
        <taxon>Hexapoda</taxon>
        <taxon>Insecta</taxon>
        <taxon>Pterygota</taxon>
        <taxon>Neoptera</taxon>
        <taxon>Endopterygota</taxon>
        <taxon>Lepidoptera</taxon>
        <taxon>Glossata</taxon>
        <taxon>Ditrysia</taxon>
        <taxon>Papilionoidea</taxon>
        <taxon>Nymphalidae</taxon>
        <taxon>Danainae</taxon>
        <taxon>Danaini</taxon>
        <taxon>Danaina</taxon>
        <taxon>Danaus</taxon>
        <taxon>Anosia</taxon>
    </lineage>
</organism>
<dbReference type="Proteomes" id="UP000789524">
    <property type="component" value="Unassembled WGS sequence"/>
</dbReference>
<reference evidence="2" key="1">
    <citation type="submission" date="2021-09" db="EMBL/GenBank/DDBJ databases">
        <authorList>
            <person name="Martin H S."/>
        </authorList>
    </citation>
    <scope>NUCLEOTIDE SEQUENCE</scope>
</reference>
<feature type="region of interest" description="Disordered" evidence="1">
    <location>
        <begin position="82"/>
        <end position="129"/>
    </location>
</feature>
<feature type="compositionally biased region" description="Basic and acidic residues" evidence="1">
    <location>
        <begin position="97"/>
        <end position="129"/>
    </location>
</feature>
<comment type="caution">
    <text evidence="2">The sequence shown here is derived from an EMBL/GenBank/DDBJ whole genome shotgun (WGS) entry which is preliminary data.</text>
</comment>
<evidence type="ECO:0000313" key="3">
    <source>
        <dbReference type="Proteomes" id="UP000789524"/>
    </source>
</evidence>
<proteinExistence type="predicted"/>
<feature type="compositionally biased region" description="Basic residues" evidence="1">
    <location>
        <begin position="12"/>
        <end position="21"/>
    </location>
</feature>
<feature type="region of interest" description="Disordered" evidence="1">
    <location>
        <begin position="1"/>
        <end position="33"/>
    </location>
</feature>
<dbReference type="AlphaFoldDB" id="A0A8J2W563"/>